<feature type="compositionally biased region" description="Basic and acidic residues" evidence="3">
    <location>
        <begin position="474"/>
        <end position="484"/>
    </location>
</feature>
<dbReference type="Proteomes" id="UP001231189">
    <property type="component" value="Unassembled WGS sequence"/>
</dbReference>
<feature type="compositionally biased region" description="Basic and acidic residues" evidence="3">
    <location>
        <begin position="170"/>
        <end position="186"/>
    </location>
</feature>
<dbReference type="InterPro" id="IPR021109">
    <property type="entry name" value="Peptidase_aspartic_dom_sf"/>
</dbReference>
<dbReference type="InterPro" id="IPR043128">
    <property type="entry name" value="Rev_trsase/Diguanyl_cyclase"/>
</dbReference>
<dbReference type="InterPro" id="IPR002156">
    <property type="entry name" value="RNaseH_domain"/>
</dbReference>
<evidence type="ECO:0000313" key="7">
    <source>
        <dbReference type="Proteomes" id="UP001231189"/>
    </source>
</evidence>
<feature type="compositionally biased region" description="Pro residues" evidence="3">
    <location>
        <begin position="188"/>
        <end position="197"/>
    </location>
</feature>
<dbReference type="Gene3D" id="3.30.420.10">
    <property type="entry name" value="Ribonuclease H-like superfamily/Ribonuclease H"/>
    <property type="match status" value="1"/>
</dbReference>
<keyword evidence="1" id="KW-0233">DNA recombination</keyword>
<dbReference type="Gene3D" id="2.40.70.10">
    <property type="entry name" value="Acid Proteases"/>
    <property type="match status" value="1"/>
</dbReference>
<keyword evidence="2" id="KW-0175">Coiled coil</keyword>
<protein>
    <recommendedName>
        <fullName evidence="8">RNase H type-1 domain-containing protein</fullName>
    </recommendedName>
</protein>
<dbReference type="CDD" id="cd00303">
    <property type="entry name" value="retropepsin_like"/>
    <property type="match status" value="1"/>
</dbReference>
<dbReference type="CDD" id="cd09279">
    <property type="entry name" value="RNase_HI_like"/>
    <property type="match status" value="1"/>
</dbReference>
<feature type="region of interest" description="Disordered" evidence="3">
    <location>
        <begin position="368"/>
        <end position="441"/>
    </location>
</feature>
<feature type="compositionally biased region" description="Basic and acidic residues" evidence="3">
    <location>
        <begin position="228"/>
        <end position="308"/>
    </location>
</feature>
<evidence type="ECO:0000256" key="3">
    <source>
        <dbReference type="SAM" id="MobiDB-lite"/>
    </source>
</evidence>
<dbReference type="PANTHER" id="PTHR48475:SF1">
    <property type="entry name" value="RNASE H TYPE-1 DOMAIN-CONTAINING PROTEIN"/>
    <property type="match status" value="1"/>
</dbReference>
<feature type="compositionally biased region" description="Basic and acidic residues" evidence="3">
    <location>
        <begin position="130"/>
        <end position="148"/>
    </location>
</feature>
<dbReference type="EMBL" id="JAUUTY010000003">
    <property type="protein sequence ID" value="KAK1670795.1"/>
    <property type="molecule type" value="Genomic_DNA"/>
</dbReference>
<evidence type="ECO:0000259" key="5">
    <source>
        <dbReference type="Pfam" id="PF13456"/>
    </source>
</evidence>
<organism evidence="6 7">
    <name type="scientific">Lolium multiflorum</name>
    <name type="common">Italian ryegrass</name>
    <name type="synonym">Lolium perenne subsp. multiflorum</name>
    <dbReference type="NCBI Taxonomy" id="4521"/>
    <lineage>
        <taxon>Eukaryota</taxon>
        <taxon>Viridiplantae</taxon>
        <taxon>Streptophyta</taxon>
        <taxon>Embryophyta</taxon>
        <taxon>Tracheophyta</taxon>
        <taxon>Spermatophyta</taxon>
        <taxon>Magnoliopsida</taxon>
        <taxon>Liliopsida</taxon>
        <taxon>Poales</taxon>
        <taxon>Poaceae</taxon>
        <taxon>BOP clade</taxon>
        <taxon>Pooideae</taxon>
        <taxon>Poodae</taxon>
        <taxon>Poeae</taxon>
        <taxon>Poeae Chloroplast Group 2 (Poeae type)</taxon>
        <taxon>Loliodinae</taxon>
        <taxon>Loliinae</taxon>
        <taxon>Lolium</taxon>
    </lineage>
</organism>
<feature type="compositionally biased region" description="Basic residues" evidence="3">
    <location>
        <begin position="485"/>
        <end position="499"/>
    </location>
</feature>
<dbReference type="Pfam" id="PF00078">
    <property type="entry name" value="RVT_1"/>
    <property type="match status" value="1"/>
</dbReference>
<dbReference type="SUPFAM" id="SSF56672">
    <property type="entry name" value="DNA/RNA polymerases"/>
    <property type="match status" value="1"/>
</dbReference>
<dbReference type="InterPro" id="IPR043502">
    <property type="entry name" value="DNA/RNA_pol_sf"/>
</dbReference>
<dbReference type="GO" id="GO:0003676">
    <property type="term" value="F:nucleic acid binding"/>
    <property type="evidence" value="ECO:0007669"/>
    <property type="project" value="InterPro"/>
</dbReference>
<dbReference type="GO" id="GO:0006310">
    <property type="term" value="P:DNA recombination"/>
    <property type="evidence" value="ECO:0007669"/>
    <property type="project" value="UniProtKB-KW"/>
</dbReference>
<feature type="compositionally biased region" description="Acidic residues" evidence="3">
    <location>
        <begin position="506"/>
        <end position="518"/>
    </location>
</feature>
<accession>A0AAD8WSW5</accession>
<dbReference type="GO" id="GO:0004523">
    <property type="term" value="F:RNA-DNA hybrid ribonuclease activity"/>
    <property type="evidence" value="ECO:0007669"/>
    <property type="project" value="InterPro"/>
</dbReference>
<keyword evidence="7" id="KW-1185">Reference proteome</keyword>
<dbReference type="PANTHER" id="PTHR48475">
    <property type="entry name" value="RIBONUCLEASE H"/>
    <property type="match status" value="1"/>
</dbReference>
<dbReference type="Gene3D" id="3.30.70.270">
    <property type="match status" value="1"/>
</dbReference>
<comment type="caution">
    <text evidence="6">The sequence shown here is derived from an EMBL/GenBank/DDBJ whole genome shotgun (WGS) entry which is preliminary data.</text>
</comment>
<sequence>MLDERTEAANFVAHFQKKDREVDESLAKIRELEKHWEAKVKFVEEEEARIRREAIPPRKITFATPTVQQPLATPKDNMTKAAEILKKTNEEIDIDYVRTLVASAVRQQSKADTSRKLESNPEHCVSTAQKDAHDNRHRDDESRTGSSERRRKTREHPNPIPVPSKTPSSDPRKGKDPMYSGRDKYRNPSPPPNGYPRPPRRRSPVGNTRPQGHGGIVIRDNVLPSRNRNRERTPEPRRSQNNDREPEPRRSRNEERDPEPRRSRNDQGSQRHGEGSHRSRSQHREGRGESEGGSKKSDRPPRRNECENVDHTTAMYAFIGGLQRGGLLRHKLTCLANANKLTLDEMISIASDHTAADDDACGDIAATAIPLHHQKKNRDNGNSSGHKRKNPDDQKSGGSDMVAMAFQRGGSGGGRGRGRGGGAGRGQQHGTEVTAGGSRAPQTYEEYRDMPCLAHLDPATGKSTHTNRNCKWVNDLKNDPEAGYKRARKHRPRGKGGKGKNKDKEDDSSEAMDEDDNSPDPKAGSAGKSNPFEKKSVGAYHTFLGTPTVRATKSATRILNATVPAVPQYVRWSEFPCTFDREDHPAIVPRECYALVVSPRIDGYDFSKCLMDGGASLNIMYLETLERMNLTKEQLKHSNTEFHGVVPGKKANSLGSITLPVAFGDVHNFREEKITFEVVPFKSSYHVIFGRPTYHKFHARACYIYNKLKIPGPNGMITITGDYKKAHECELGEAAFAESVISGEELKGYRAAVDPTEMQTTKKQISEQKTSFKAAIETKKHDLIPGATYQRTMQRCLKDQIGRNVHAYVDDIAVMTRKGSDLISDLTETFENLRRYKMMLNPLKCVFGVPAGKLLGFIVSHRGIEIGQKLRMQVWSRNQKHGSCTSTDPSSTKAQEPESPEVPSGEELRYVLQIHFEATNNMAEYEALLHGLRIAKEIGIKHIICCGDSDLVAQQVAGTWNARNSVMAAYRDEVDEIAKCFLGYEVKYVRETIIWRQICYPSSDPAESQFRLESSWSISGYPL</sequence>
<evidence type="ECO:0000256" key="2">
    <source>
        <dbReference type="SAM" id="Coils"/>
    </source>
</evidence>
<feature type="domain" description="Reverse transcriptase" evidence="4">
    <location>
        <begin position="787"/>
        <end position="858"/>
    </location>
</feature>
<evidence type="ECO:0000259" key="4">
    <source>
        <dbReference type="Pfam" id="PF00078"/>
    </source>
</evidence>
<proteinExistence type="predicted"/>
<feature type="compositionally biased region" description="Basic and acidic residues" evidence="3">
    <location>
        <begin position="112"/>
        <end position="121"/>
    </location>
</feature>
<feature type="compositionally biased region" description="Polar residues" evidence="3">
    <location>
        <begin position="880"/>
        <end position="894"/>
    </location>
</feature>
<dbReference type="InterPro" id="IPR000477">
    <property type="entry name" value="RT_dom"/>
</dbReference>
<evidence type="ECO:0000256" key="1">
    <source>
        <dbReference type="ARBA" id="ARBA00023172"/>
    </source>
</evidence>
<feature type="compositionally biased region" description="Gly residues" evidence="3">
    <location>
        <begin position="409"/>
        <end position="427"/>
    </location>
</feature>
<feature type="coiled-coil region" evidence="2">
    <location>
        <begin position="15"/>
        <end position="46"/>
    </location>
</feature>
<name>A0AAD8WSW5_LOLMU</name>
<dbReference type="AlphaFoldDB" id="A0AAD8WSW5"/>
<feature type="region of interest" description="Disordered" evidence="3">
    <location>
        <begin position="104"/>
        <end position="308"/>
    </location>
</feature>
<evidence type="ECO:0008006" key="8">
    <source>
        <dbReference type="Google" id="ProtNLM"/>
    </source>
</evidence>
<dbReference type="InterPro" id="IPR036397">
    <property type="entry name" value="RNaseH_sf"/>
</dbReference>
<gene>
    <name evidence="6" type="ORF">QYE76_058954</name>
</gene>
<dbReference type="Pfam" id="PF13456">
    <property type="entry name" value="RVT_3"/>
    <property type="match status" value="1"/>
</dbReference>
<reference evidence="6" key="1">
    <citation type="submission" date="2023-07" db="EMBL/GenBank/DDBJ databases">
        <title>A chromosome-level genome assembly of Lolium multiflorum.</title>
        <authorList>
            <person name="Chen Y."/>
            <person name="Copetti D."/>
            <person name="Kolliker R."/>
            <person name="Studer B."/>
        </authorList>
    </citation>
    <scope>NUCLEOTIDE SEQUENCE</scope>
    <source>
        <strain evidence="6">02402/16</strain>
        <tissue evidence="6">Leaf</tissue>
    </source>
</reference>
<feature type="region of interest" description="Disordered" evidence="3">
    <location>
        <begin position="458"/>
        <end position="533"/>
    </location>
</feature>
<evidence type="ECO:0000313" key="6">
    <source>
        <dbReference type="EMBL" id="KAK1670795.1"/>
    </source>
</evidence>
<feature type="region of interest" description="Disordered" evidence="3">
    <location>
        <begin position="880"/>
        <end position="904"/>
    </location>
</feature>
<feature type="domain" description="RNase H type-1" evidence="5">
    <location>
        <begin position="917"/>
        <end position="990"/>
    </location>
</feature>